<comment type="caution">
    <text evidence="2">The sequence shown here is derived from an EMBL/GenBank/DDBJ whole genome shotgun (WGS) entry which is preliminary data.</text>
</comment>
<proteinExistence type="predicted"/>
<dbReference type="RefSeq" id="WP_250097997.1">
    <property type="nucleotide sequence ID" value="NZ_JAKRYL010000024.1"/>
</dbReference>
<accession>A0A9X2CVL2</accession>
<reference evidence="2" key="1">
    <citation type="submission" date="2022-02" db="EMBL/GenBank/DDBJ databases">
        <title>Halalkalibacter sp. nov. isolated from Lonar Lake, India.</title>
        <authorList>
            <person name="Joshi A."/>
            <person name="Thite S."/>
            <person name="Lodha T."/>
        </authorList>
    </citation>
    <scope>NUCLEOTIDE SEQUENCE</scope>
    <source>
        <strain evidence="2">MEB205</strain>
    </source>
</reference>
<evidence type="ECO:0000256" key="1">
    <source>
        <dbReference type="SAM" id="Coils"/>
    </source>
</evidence>
<feature type="coiled-coil region" evidence="1">
    <location>
        <begin position="1"/>
        <end position="32"/>
    </location>
</feature>
<keyword evidence="1" id="KW-0175">Coiled coil</keyword>
<name>A0A9X2CVL2_9BACI</name>
<protein>
    <submittedName>
        <fullName evidence="2">Uncharacterized protein</fullName>
    </submittedName>
</protein>
<dbReference type="EMBL" id="JAKRYL010000024">
    <property type="protein sequence ID" value="MCL7749130.1"/>
    <property type="molecule type" value="Genomic_DNA"/>
</dbReference>
<evidence type="ECO:0000313" key="2">
    <source>
        <dbReference type="EMBL" id="MCL7749130.1"/>
    </source>
</evidence>
<evidence type="ECO:0000313" key="3">
    <source>
        <dbReference type="Proteomes" id="UP001139150"/>
    </source>
</evidence>
<dbReference type="Proteomes" id="UP001139150">
    <property type="component" value="Unassembled WGS sequence"/>
</dbReference>
<dbReference type="AlphaFoldDB" id="A0A9X2CVL2"/>
<gene>
    <name evidence="2" type="ORF">MF646_18585</name>
</gene>
<keyword evidence="3" id="KW-1185">Reference proteome</keyword>
<sequence>MEQTDQKLRDAFQKLEEAINQFEEMLLVTKEQSQEEHTMKKIGSLKIRISEKKHLLDPEAQFEDIISDSEEIRSSIPPGHDVTLFYNRSPFQSTITYQSKPVTTKPWLSYTFYKMK</sequence>
<organism evidence="2 3">
    <name type="scientific">Halalkalibacter alkaliphilus</name>
    <dbReference type="NCBI Taxonomy" id="2917993"/>
    <lineage>
        <taxon>Bacteria</taxon>
        <taxon>Bacillati</taxon>
        <taxon>Bacillota</taxon>
        <taxon>Bacilli</taxon>
        <taxon>Bacillales</taxon>
        <taxon>Bacillaceae</taxon>
        <taxon>Halalkalibacter</taxon>
    </lineage>
</organism>